<dbReference type="InterPro" id="IPR011227">
    <property type="entry name" value="UCP029730"/>
</dbReference>
<sequence>MDDSNPPLLAAHEPAPVELLRPEGSSCFVFSCEHGGRRIPEALGTLGVSEAERARHIAWDIGAAGVTRALSAILDAPAVLQRYSRLVVDCNRPSEAVDYITPLSEATEIPGNIGLSKAAIDARTRAIYRPFHDTISALLDRREAAGTATAFVPMHSFTPVYLGVARPWQLGILYDRDPRVGRILLDHLSEQSEITVGDNQPYAITPSRDYTLPVHSEQRGIPGVELEIRQDEIADEAAQQVWAERLAALFGVLEQRLRDSGAL</sequence>
<name>D0LHA2_HALO1</name>
<dbReference type="eggNOG" id="COG3931">
    <property type="taxonomic scope" value="Bacteria"/>
</dbReference>
<keyword evidence="2" id="KW-1185">Reference proteome</keyword>
<gene>
    <name evidence="1" type="ordered locus">Hoch_5770</name>
</gene>
<dbReference type="InterPro" id="IPR007709">
    <property type="entry name" value="N-FG_amidohydro"/>
</dbReference>
<dbReference type="Proteomes" id="UP000001880">
    <property type="component" value="Chromosome"/>
</dbReference>
<organism evidence="1 2">
    <name type="scientific">Haliangium ochraceum (strain DSM 14365 / JCM 11303 / SMP-2)</name>
    <dbReference type="NCBI Taxonomy" id="502025"/>
    <lineage>
        <taxon>Bacteria</taxon>
        <taxon>Pseudomonadati</taxon>
        <taxon>Myxococcota</taxon>
        <taxon>Polyangia</taxon>
        <taxon>Haliangiales</taxon>
        <taxon>Kofleriaceae</taxon>
        <taxon>Haliangium</taxon>
    </lineage>
</organism>
<dbReference type="HOGENOM" id="CLU_079628_0_0_7"/>
<accession>D0LHA2</accession>
<dbReference type="RefSeq" id="WP_012830839.1">
    <property type="nucleotide sequence ID" value="NC_013440.1"/>
</dbReference>
<dbReference type="GO" id="GO:0016787">
    <property type="term" value="F:hydrolase activity"/>
    <property type="evidence" value="ECO:0007669"/>
    <property type="project" value="UniProtKB-KW"/>
</dbReference>
<protein>
    <submittedName>
        <fullName evidence="1">N-formylglutamate amidohydrolase</fullName>
    </submittedName>
</protein>
<evidence type="ECO:0000313" key="1">
    <source>
        <dbReference type="EMBL" id="ACY18247.1"/>
    </source>
</evidence>
<dbReference type="EMBL" id="CP001804">
    <property type="protein sequence ID" value="ACY18247.1"/>
    <property type="molecule type" value="Genomic_DNA"/>
</dbReference>
<dbReference type="Pfam" id="PF05013">
    <property type="entry name" value="FGase"/>
    <property type="match status" value="1"/>
</dbReference>
<dbReference type="STRING" id="502025.Hoch_5770"/>
<dbReference type="PIRSF" id="PIRSF029730">
    <property type="entry name" value="UCP029730"/>
    <property type="match status" value="1"/>
</dbReference>
<dbReference type="SUPFAM" id="SSF53187">
    <property type="entry name" value="Zn-dependent exopeptidases"/>
    <property type="match status" value="1"/>
</dbReference>
<dbReference type="KEGG" id="hoh:Hoch_5770"/>
<keyword evidence="1" id="KW-0378">Hydrolase</keyword>
<dbReference type="Gene3D" id="3.40.630.40">
    <property type="entry name" value="Zn-dependent exopeptidases"/>
    <property type="match status" value="1"/>
</dbReference>
<dbReference type="OrthoDB" id="9815326at2"/>
<proteinExistence type="predicted"/>
<evidence type="ECO:0000313" key="2">
    <source>
        <dbReference type="Proteomes" id="UP000001880"/>
    </source>
</evidence>
<reference evidence="1 2" key="1">
    <citation type="journal article" date="2010" name="Stand. Genomic Sci.">
        <title>Complete genome sequence of Haliangium ochraceum type strain (SMP-2).</title>
        <authorList>
            <consortium name="US DOE Joint Genome Institute (JGI-PGF)"/>
            <person name="Ivanova N."/>
            <person name="Daum C."/>
            <person name="Lang E."/>
            <person name="Abt B."/>
            <person name="Kopitz M."/>
            <person name="Saunders E."/>
            <person name="Lapidus A."/>
            <person name="Lucas S."/>
            <person name="Glavina Del Rio T."/>
            <person name="Nolan M."/>
            <person name="Tice H."/>
            <person name="Copeland A."/>
            <person name="Cheng J.F."/>
            <person name="Chen F."/>
            <person name="Bruce D."/>
            <person name="Goodwin L."/>
            <person name="Pitluck S."/>
            <person name="Mavromatis K."/>
            <person name="Pati A."/>
            <person name="Mikhailova N."/>
            <person name="Chen A."/>
            <person name="Palaniappan K."/>
            <person name="Land M."/>
            <person name="Hauser L."/>
            <person name="Chang Y.J."/>
            <person name="Jeffries C.D."/>
            <person name="Detter J.C."/>
            <person name="Brettin T."/>
            <person name="Rohde M."/>
            <person name="Goker M."/>
            <person name="Bristow J."/>
            <person name="Markowitz V."/>
            <person name="Eisen J.A."/>
            <person name="Hugenholtz P."/>
            <person name="Kyrpides N.C."/>
            <person name="Klenk H.P."/>
        </authorList>
    </citation>
    <scope>NUCLEOTIDE SEQUENCE [LARGE SCALE GENOMIC DNA]</scope>
    <source>
        <strain evidence="2">DSM 14365 / CIP 107738 / JCM 11303 / AJ 13395 / SMP-2</strain>
    </source>
</reference>
<dbReference type="AlphaFoldDB" id="D0LHA2"/>